<sequence>MHIGAICTFGQMLHLRWNDHSHSRWPFVISMAAWLMHLVISSNILQLNRVRSRVFLLVMYLMCSLWVFGYPGDCQNALILSSVTISVRFAVATFFVDFQIAVPAQSVLSLVETWNAWKRDPQSVHIFFFHQLTVLAFILVLAGLMEFNSRSRIALLINSESMVFSFRRVLRGVCDGEILLDSKLRISGNACCLQTLLMTSDSDFGNKSFEDLLVEDERERFRSFMSERKQAVASDISAPPCLRVSLKRMGIAGSTSSACPRVGVDLFHVPHMLGEETYHLIALREDWDSRSPLEIIGADGDGSYHSHPRSPVCNERKTVRSSPLSDSSVSQVSGNSLLQICKELKEMTLLVDATTPLLDVEQAHLSFVRRPDSETDSTMPSLRRLVQPTDWGTIRSQLVSFAATGSREREVLKMKLRLQDDCKRCLEARRVYVSAFLPPNGESESTSKLCLQLERFKVARPSQKQRSELQGVYECQSEGSDQS</sequence>
<feature type="transmembrane region" description="Helical" evidence="2">
    <location>
        <begin position="78"/>
        <end position="102"/>
    </location>
</feature>
<organism evidence="3">
    <name type="scientific">Cladocopium goreaui</name>
    <dbReference type="NCBI Taxonomy" id="2562237"/>
    <lineage>
        <taxon>Eukaryota</taxon>
        <taxon>Sar</taxon>
        <taxon>Alveolata</taxon>
        <taxon>Dinophyceae</taxon>
        <taxon>Suessiales</taxon>
        <taxon>Symbiodiniaceae</taxon>
        <taxon>Cladocopium</taxon>
    </lineage>
</organism>
<comment type="caution">
    <text evidence="3">The sequence shown here is derived from an EMBL/GenBank/DDBJ whole genome shotgun (WGS) entry which is preliminary data.</text>
</comment>
<accession>A0A9P1BZ96</accession>
<keyword evidence="2" id="KW-0812">Transmembrane</keyword>
<feature type="transmembrane region" description="Helical" evidence="2">
    <location>
        <begin position="25"/>
        <end position="45"/>
    </location>
</feature>
<keyword evidence="6" id="KW-1185">Reference proteome</keyword>
<evidence type="ECO:0000313" key="4">
    <source>
        <dbReference type="EMBL" id="CAL1135561.1"/>
    </source>
</evidence>
<reference evidence="3" key="1">
    <citation type="submission" date="2022-10" db="EMBL/GenBank/DDBJ databases">
        <authorList>
            <person name="Chen Y."/>
            <person name="Dougan E. K."/>
            <person name="Chan C."/>
            <person name="Rhodes N."/>
            <person name="Thang M."/>
        </authorList>
    </citation>
    <scope>NUCLEOTIDE SEQUENCE</scope>
</reference>
<evidence type="ECO:0000313" key="3">
    <source>
        <dbReference type="EMBL" id="CAI3982186.1"/>
    </source>
</evidence>
<feature type="transmembrane region" description="Helical" evidence="2">
    <location>
        <begin position="54"/>
        <end position="72"/>
    </location>
</feature>
<evidence type="ECO:0000256" key="1">
    <source>
        <dbReference type="SAM" id="MobiDB-lite"/>
    </source>
</evidence>
<evidence type="ECO:0000313" key="5">
    <source>
        <dbReference type="EMBL" id="CAL4769498.1"/>
    </source>
</evidence>
<name>A0A9P1BZ96_9DINO</name>
<keyword evidence="2" id="KW-0472">Membrane</keyword>
<evidence type="ECO:0000313" key="6">
    <source>
        <dbReference type="Proteomes" id="UP001152797"/>
    </source>
</evidence>
<protein>
    <submittedName>
        <fullName evidence="5">Ion transport domain-containing protein</fullName>
    </submittedName>
</protein>
<dbReference type="AlphaFoldDB" id="A0A9P1BZ96"/>
<proteinExistence type="predicted"/>
<reference evidence="4" key="2">
    <citation type="submission" date="2024-04" db="EMBL/GenBank/DDBJ databases">
        <authorList>
            <person name="Chen Y."/>
            <person name="Shah S."/>
            <person name="Dougan E. K."/>
            <person name="Thang M."/>
            <person name="Chan C."/>
        </authorList>
    </citation>
    <scope>NUCLEOTIDE SEQUENCE [LARGE SCALE GENOMIC DNA]</scope>
</reference>
<dbReference type="EMBL" id="CAMXCT020000691">
    <property type="protein sequence ID" value="CAL1135561.1"/>
    <property type="molecule type" value="Genomic_DNA"/>
</dbReference>
<dbReference type="EMBL" id="CAMXCT010000691">
    <property type="protein sequence ID" value="CAI3982186.1"/>
    <property type="molecule type" value="Genomic_DNA"/>
</dbReference>
<dbReference type="OrthoDB" id="425719at2759"/>
<gene>
    <name evidence="3" type="ORF">C1SCF055_LOCUS9911</name>
</gene>
<dbReference type="Proteomes" id="UP001152797">
    <property type="component" value="Unassembled WGS sequence"/>
</dbReference>
<feature type="transmembrane region" description="Helical" evidence="2">
    <location>
        <begin position="123"/>
        <end position="145"/>
    </location>
</feature>
<keyword evidence="2" id="KW-1133">Transmembrane helix</keyword>
<evidence type="ECO:0000256" key="2">
    <source>
        <dbReference type="SAM" id="Phobius"/>
    </source>
</evidence>
<dbReference type="EMBL" id="CAMXCT030000691">
    <property type="protein sequence ID" value="CAL4769498.1"/>
    <property type="molecule type" value="Genomic_DNA"/>
</dbReference>
<feature type="region of interest" description="Disordered" evidence="1">
    <location>
        <begin position="298"/>
        <end position="327"/>
    </location>
</feature>